<dbReference type="PRINTS" id="PR00028">
    <property type="entry name" value="POUDOMAIN"/>
</dbReference>
<dbReference type="Gene3D" id="1.10.10.60">
    <property type="entry name" value="Homeodomain-like"/>
    <property type="match status" value="1"/>
</dbReference>
<evidence type="ECO:0000256" key="3">
    <source>
        <dbReference type="ARBA" id="ARBA00023155"/>
    </source>
</evidence>
<evidence type="ECO:0000259" key="9">
    <source>
        <dbReference type="PROSITE" id="PS51179"/>
    </source>
</evidence>
<dbReference type="InterPro" id="IPR010982">
    <property type="entry name" value="Lambda_DNA-bd_dom_sf"/>
</dbReference>
<evidence type="ECO:0000256" key="2">
    <source>
        <dbReference type="ARBA" id="ARBA00023125"/>
    </source>
</evidence>
<dbReference type="SUPFAM" id="SSF47413">
    <property type="entry name" value="lambda repressor-like DNA-binding domains"/>
    <property type="match status" value="1"/>
</dbReference>
<dbReference type="InterPro" id="IPR009057">
    <property type="entry name" value="Homeodomain-like_sf"/>
</dbReference>
<dbReference type="Gene3D" id="1.10.260.40">
    <property type="entry name" value="lambda repressor-like DNA-binding domains"/>
    <property type="match status" value="1"/>
</dbReference>
<evidence type="ECO:0000259" key="8">
    <source>
        <dbReference type="PROSITE" id="PS50071"/>
    </source>
</evidence>
<keyword evidence="7" id="KW-0804">Transcription</keyword>
<dbReference type="Pfam" id="PF00046">
    <property type="entry name" value="Homeodomain"/>
    <property type="match status" value="1"/>
</dbReference>
<dbReference type="GO" id="GO:0030154">
    <property type="term" value="P:cell differentiation"/>
    <property type="evidence" value="ECO:0007669"/>
    <property type="project" value="UniProtKB-ARBA"/>
</dbReference>
<dbReference type="AlphaFoldDB" id="A0AAV5UBY7"/>
<evidence type="ECO:0000256" key="4">
    <source>
        <dbReference type="ARBA" id="ARBA00023242"/>
    </source>
</evidence>
<dbReference type="InterPro" id="IPR001356">
    <property type="entry name" value="HD"/>
</dbReference>
<evidence type="ECO:0000313" key="11">
    <source>
        <dbReference type="Proteomes" id="UP001432027"/>
    </source>
</evidence>
<dbReference type="Pfam" id="PF00157">
    <property type="entry name" value="Pou"/>
    <property type="match status" value="1"/>
</dbReference>
<evidence type="ECO:0000256" key="1">
    <source>
        <dbReference type="ARBA" id="ARBA00004123"/>
    </source>
</evidence>
<dbReference type="EMBL" id="BTSX01000006">
    <property type="protein sequence ID" value="GMT04426.1"/>
    <property type="molecule type" value="Genomic_DNA"/>
</dbReference>
<feature type="domain" description="POU-specific" evidence="9">
    <location>
        <begin position="106"/>
        <end position="180"/>
    </location>
</feature>
<dbReference type="PANTHER" id="PTHR11636">
    <property type="entry name" value="POU DOMAIN"/>
    <property type="match status" value="1"/>
</dbReference>
<organism evidence="10 11">
    <name type="scientific">Pristionchus entomophagus</name>
    <dbReference type="NCBI Taxonomy" id="358040"/>
    <lineage>
        <taxon>Eukaryota</taxon>
        <taxon>Metazoa</taxon>
        <taxon>Ecdysozoa</taxon>
        <taxon>Nematoda</taxon>
        <taxon>Chromadorea</taxon>
        <taxon>Rhabditida</taxon>
        <taxon>Rhabditina</taxon>
        <taxon>Diplogasteromorpha</taxon>
        <taxon>Diplogasteroidea</taxon>
        <taxon>Neodiplogasteridae</taxon>
        <taxon>Pristionchus</taxon>
    </lineage>
</organism>
<dbReference type="PROSITE" id="PS50071">
    <property type="entry name" value="HOMEOBOX_2"/>
    <property type="match status" value="1"/>
</dbReference>
<dbReference type="SUPFAM" id="SSF46689">
    <property type="entry name" value="Homeodomain-like"/>
    <property type="match status" value="1"/>
</dbReference>
<evidence type="ECO:0000256" key="5">
    <source>
        <dbReference type="PROSITE-ProRule" id="PRU00108"/>
    </source>
</evidence>
<dbReference type="PROSITE" id="PS00027">
    <property type="entry name" value="HOMEOBOX_1"/>
    <property type="match status" value="1"/>
</dbReference>
<dbReference type="GO" id="GO:0000978">
    <property type="term" value="F:RNA polymerase II cis-regulatory region sequence-specific DNA binding"/>
    <property type="evidence" value="ECO:0007669"/>
    <property type="project" value="TreeGrafter"/>
</dbReference>
<evidence type="ECO:0000256" key="6">
    <source>
        <dbReference type="RuleBase" id="RU000682"/>
    </source>
</evidence>
<dbReference type="PROSITE" id="PS00465">
    <property type="entry name" value="POU_2"/>
    <property type="match status" value="1"/>
</dbReference>
<accession>A0AAV5UBY7</accession>
<keyword evidence="2 5" id="KW-0238">DNA-binding</keyword>
<feature type="non-terminal residue" evidence="10">
    <location>
        <position position="1"/>
    </location>
</feature>
<protein>
    <recommendedName>
        <fullName evidence="7">POU domain protein</fullName>
    </recommendedName>
</protein>
<dbReference type="GO" id="GO:0005634">
    <property type="term" value="C:nucleus"/>
    <property type="evidence" value="ECO:0007669"/>
    <property type="project" value="UniProtKB-SubCell"/>
</dbReference>
<dbReference type="SMART" id="SM00352">
    <property type="entry name" value="POU"/>
    <property type="match status" value="1"/>
</dbReference>
<feature type="DNA-binding region" description="Homeobox" evidence="5">
    <location>
        <begin position="215"/>
        <end position="274"/>
    </location>
</feature>
<comment type="subcellular location">
    <subcellularLocation>
        <location evidence="1 5 6">Nucleus</location>
    </subcellularLocation>
</comment>
<proteinExistence type="inferred from homology"/>
<dbReference type="Proteomes" id="UP001432027">
    <property type="component" value="Unassembled WGS sequence"/>
</dbReference>
<dbReference type="GO" id="GO:0000981">
    <property type="term" value="F:DNA-binding transcription factor activity, RNA polymerase II-specific"/>
    <property type="evidence" value="ECO:0007669"/>
    <property type="project" value="InterPro"/>
</dbReference>
<evidence type="ECO:0000313" key="10">
    <source>
        <dbReference type="EMBL" id="GMT04426.1"/>
    </source>
</evidence>
<dbReference type="InterPro" id="IPR017970">
    <property type="entry name" value="Homeobox_CS"/>
</dbReference>
<keyword evidence="11" id="KW-1185">Reference proteome</keyword>
<dbReference type="SMART" id="SM00389">
    <property type="entry name" value="HOX"/>
    <property type="match status" value="1"/>
</dbReference>
<dbReference type="CDD" id="cd00086">
    <property type="entry name" value="homeodomain"/>
    <property type="match status" value="1"/>
</dbReference>
<comment type="caution">
    <text evidence="10">The sequence shown here is derived from an EMBL/GenBank/DDBJ whole genome shotgun (WGS) entry which is preliminary data.</text>
</comment>
<dbReference type="InterPro" id="IPR000327">
    <property type="entry name" value="POU_dom"/>
</dbReference>
<evidence type="ECO:0000256" key="7">
    <source>
        <dbReference type="RuleBase" id="RU361194"/>
    </source>
</evidence>
<reference evidence="10" key="1">
    <citation type="submission" date="2023-10" db="EMBL/GenBank/DDBJ databases">
        <title>Genome assembly of Pristionchus species.</title>
        <authorList>
            <person name="Yoshida K."/>
            <person name="Sommer R.J."/>
        </authorList>
    </citation>
    <scope>NUCLEOTIDE SEQUENCE</scope>
    <source>
        <strain evidence="10">RS0144</strain>
    </source>
</reference>
<keyword evidence="4 5" id="KW-0539">Nucleus</keyword>
<dbReference type="InterPro" id="IPR013847">
    <property type="entry name" value="POU"/>
</dbReference>
<sequence>SILVINRMDSPEVLDDTGFASFFLDYKHPSLINSAYTINPASLSLDIKPFITPPTSVTSTTSSSNLSVFSSSLTPAQTTRTLVIKRKLFDNNQEALKAAIASITSDESIDLEEIENFAVNFKKQRMAYGCTQHDIGMALGRKYGTEFSQTTISRFEALNLSFKNMCKLRPLIRDWLADVDSALDQGLSINEFLQRTPSVSLQKPVNAKSKKAGGFRKKRTFIDGYQSVKLQEEFDKNCRPTGNQLNDLAERLQLDKNIIRVWYSNHRQKIRKIEDERITLQMNGDLL</sequence>
<dbReference type="PROSITE" id="PS51179">
    <property type="entry name" value="POU_3"/>
    <property type="match status" value="1"/>
</dbReference>
<feature type="domain" description="Homeobox" evidence="8">
    <location>
        <begin position="213"/>
        <end position="273"/>
    </location>
</feature>
<name>A0AAV5UBY7_9BILA</name>
<comment type="similarity">
    <text evidence="7">Belongs to the POU transcription factor family.</text>
</comment>
<dbReference type="InterPro" id="IPR050255">
    <property type="entry name" value="POU_domain_TF"/>
</dbReference>
<dbReference type="PANTHER" id="PTHR11636:SF137">
    <property type="entry name" value="HOMEOBOX PROTEIN CEH-18"/>
    <property type="match status" value="1"/>
</dbReference>
<keyword evidence="3 5" id="KW-0371">Homeobox</keyword>
<gene>
    <name evidence="10" type="ORF">PENTCL1PPCAC_26600</name>
</gene>